<dbReference type="FunFam" id="3.30.200.20:FF:000035">
    <property type="entry name" value="Serine/threonine protein kinase Stk1"/>
    <property type="match status" value="1"/>
</dbReference>
<keyword evidence="3" id="KW-0677">Repeat</keyword>
<dbReference type="InterPro" id="IPR008271">
    <property type="entry name" value="Ser/Thr_kinase_AS"/>
</dbReference>
<gene>
    <name evidence="11" type="primary">pknB</name>
    <name evidence="11" type="ORF">NOCA2200031</name>
</gene>
<dbReference type="PROSITE" id="PS00108">
    <property type="entry name" value="PROTEIN_KINASE_ST"/>
    <property type="match status" value="1"/>
</dbReference>
<dbReference type="Gene3D" id="3.30.200.20">
    <property type="entry name" value="Phosphorylase Kinase, domain 1"/>
    <property type="match status" value="1"/>
</dbReference>
<keyword evidence="2 11" id="KW-0808">Transferase</keyword>
<dbReference type="PANTHER" id="PTHR43289">
    <property type="entry name" value="MITOGEN-ACTIVATED PROTEIN KINASE KINASE KINASE 20-RELATED"/>
    <property type="match status" value="1"/>
</dbReference>
<dbReference type="SMART" id="SM00740">
    <property type="entry name" value="PASTA"/>
    <property type="match status" value="3"/>
</dbReference>
<dbReference type="NCBIfam" id="NF033483">
    <property type="entry name" value="PknB_PASTA_kin"/>
    <property type="match status" value="1"/>
</dbReference>
<dbReference type="GO" id="GO:0004674">
    <property type="term" value="F:protein serine/threonine kinase activity"/>
    <property type="evidence" value="ECO:0007669"/>
    <property type="project" value="UniProtKB-KW"/>
</dbReference>
<dbReference type="CDD" id="cd14014">
    <property type="entry name" value="STKc_PknB_like"/>
    <property type="match status" value="1"/>
</dbReference>
<evidence type="ECO:0000256" key="7">
    <source>
        <dbReference type="SAM" id="MobiDB-lite"/>
    </source>
</evidence>
<evidence type="ECO:0000256" key="2">
    <source>
        <dbReference type="ARBA" id="ARBA00022679"/>
    </source>
</evidence>
<proteinExistence type="predicted"/>
<keyword evidence="5 11" id="KW-0418">Kinase</keyword>
<dbReference type="InterPro" id="IPR005543">
    <property type="entry name" value="PASTA_dom"/>
</dbReference>
<dbReference type="PROSITE" id="PS51178">
    <property type="entry name" value="PASTA"/>
    <property type="match status" value="3"/>
</dbReference>
<dbReference type="EC" id="2.7.11.1" evidence="11"/>
<keyword evidence="8" id="KW-1133">Transmembrane helix</keyword>
<evidence type="ECO:0000256" key="1">
    <source>
        <dbReference type="ARBA" id="ARBA00022527"/>
    </source>
</evidence>
<keyword evidence="8" id="KW-0472">Membrane</keyword>
<dbReference type="FunFam" id="1.10.510.10:FF:000021">
    <property type="entry name" value="Serine/threonine protein kinase"/>
    <property type="match status" value="1"/>
</dbReference>
<evidence type="ECO:0000256" key="4">
    <source>
        <dbReference type="ARBA" id="ARBA00022741"/>
    </source>
</evidence>
<dbReference type="InterPro" id="IPR017441">
    <property type="entry name" value="Protein_kinase_ATP_BS"/>
</dbReference>
<dbReference type="InterPro" id="IPR000719">
    <property type="entry name" value="Prot_kinase_dom"/>
</dbReference>
<feature type="region of interest" description="Disordered" evidence="7">
    <location>
        <begin position="518"/>
        <end position="537"/>
    </location>
</feature>
<keyword evidence="8" id="KW-0812">Transmembrane</keyword>
<name>A0A2P2BY21_9ZZZZ</name>
<dbReference type="SMART" id="SM00220">
    <property type="entry name" value="S_TKc"/>
    <property type="match status" value="1"/>
</dbReference>
<dbReference type="EMBL" id="CZKA01000013">
    <property type="protein sequence ID" value="CUR54641.1"/>
    <property type="molecule type" value="Genomic_DNA"/>
</dbReference>
<feature type="domain" description="PASTA" evidence="10">
    <location>
        <begin position="348"/>
        <end position="414"/>
    </location>
</feature>
<feature type="domain" description="PASTA" evidence="10">
    <location>
        <begin position="481"/>
        <end position="545"/>
    </location>
</feature>
<sequence>MSNQQPTLVGGRYELGELLGRGGMAEVRKGTDTRLGRIVAVKRLRTDLASDATFQARFRREAQASASLNHPSIVSVYDTGEEMTDDGVAQPYIVMEYVAGRTLRDVIREGRKILPERALEITSGVLSALDYSHRAGIIHRDIKPGNVMLTPSGDVKVMDFGIARAMSDASSTMTQTAAVVGTAQYLSPEQARGETVDSRSDVYSTGCLLYELLTGRPPFVGDSPVSVAYQHVREPAAPPSEHDVELPPEVDSIVMKSLAKRVEDRYQSAAAMRADIERYLSGRPVQAPAVMAAVPVPDATPTALTRAVTVETEEEPRRRTGLWVLIGLLVAALLVGGVLIWPTLFEKPVDRVQVPGVVDMTETQARAALGEKGLNPVVTYENSDTVANKHVISQDPDRDQYVEAGADVNLVVSSGVSLVTVPSVVGQTRADARAQLEDQNFKVTMNEVESDLPRGQVIETNPAAGTRVPKFSEVTVSWSDGPEKVPDVVGMTQEEAEQAIRDAGFKPDVILDADTTEPAGTVIRQSPPAEVTAPQGSTVTIVVSNFVEPTEPPTTPTDGASPTDGVSPTDGATP</sequence>
<protein>
    <submittedName>
        <fullName evidence="11">Two component serine/threonine-protein kinase with PASTA sensors</fullName>
        <ecNumber evidence="11">2.7.11.1</ecNumber>
    </submittedName>
</protein>
<evidence type="ECO:0000256" key="3">
    <source>
        <dbReference type="ARBA" id="ARBA00022737"/>
    </source>
</evidence>
<evidence type="ECO:0000313" key="11">
    <source>
        <dbReference type="EMBL" id="CUR54641.1"/>
    </source>
</evidence>
<dbReference type="Gene3D" id="3.30.10.20">
    <property type="match status" value="3"/>
</dbReference>
<dbReference type="GO" id="GO:0005524">
    <property type="term" value="F:ATP binding"/>
    <property type="evidence" value="ECO:0007669"/>
    <property type="project" value="UniProtKB-KW"/>
</dbReference>
<dbReference type="CDD" id="cd06577">
    <property type="entry name" value="PASTA_pknB"/>
    <property type="match status" value="3"/>
</dbReference>
<dbReference type="InterPro" id="IPR011009">
    <property type="entry name" value="Kinase-like_dom_sf"/>
</dbReference>
<organism evidence="11">
    <name type="scientific">metagenome</name>
    <dbReference type="NCBI Taxonomy" id="256318"/>
    <lineage>
        <taxon>unclassified sequences</taxon>
        <taxon>metagenomes</taxon>
    </lineage>
</organism>
<reference evidence="11" key="1">
    <citation type="submission" date="2015-08" db="EMBL/GenBank/DDBJ databases">
        <authorList>
            <person name="Babu N.S."/>
            <person name="Beckwith C.J."/>
            <person name="Beseler K.G."/>
            <person name="Brison A."/>
            <person name="Carone J.V."/>
            <person name="Caskin T.P."/>
            <person name="Diamond M."/>
            <person name="Durham M.E."/>
            <person name="Foxe J.M."/>
            <person name="Go M."/>
            <person name="Henderson B.A."/>
            <person name="Jones I.B."/>
            <person name="McGettigan J.A."/>
            <person name="Micheletti S.J."/>
            <person name="Nasrallah M.E."/>
            <person name="Ortiz D."/>
            <person name="Piller C.R."/>
            <person name="Privatt S.R."/>
            <person name="Schneider S.L."/>
            <person name="Sharp S."/>
            <person name="Smith T.C."/>
            <person name="Stanton J.D."/>
            <person name="Ullery H.E."/>
            <person name="Wilson R.J."/>
            <person name="Serrano M.G."/>
            <person name="Buck G."/>
            <person name="Lee V."/>
            <person name="Wang Y."/>
            <person name="Carvalho R."/>
            <person name="Voegtly L."/>
            <person name="Shi R."/>
            <person name="Duckworth R."/>
            <person name="Johnson A."/>
            <person name="Loviza R."/>
            <person name="Walstead R."/>
            <person name="Shah Z."/>
            <person name="Kiflezghi M."/>
            <person name="Wade K."/>
            <person name="Ball S.L."/>
            <person name="Bradley K.W."/>
            <person name="Asai D.J."/>
            <person name="Bowman C.A."/>
            <person name="Russell D.A."/>
            <person name="Pope W.H."/>
            <person name="Jacobs-Sera D."/>
            <person name="Hendrix R.W."/>
            <person name="Hatfull G.F."/>
        </authorList>
    </citation>
    <scope>NUCLEOTIDE SEQUENCE</scope>
</reference>
<evidence type="ECO:0000259" key="10">
    <source>
        <dbReference type="PROSITE" id="PS51178"/>
    </source>
</evidence>
<evidence type="ECO:0000256" key="5">
    <source>
        <dbReference type="ARBA" id="ARBA00022777"/>
    </source>
</evidence>
<feature type="domain" description="Protein kinase" evidence="9">
    <location>
        <begin position="13"/>
        <end position="280"/>
    </location>
</feature>
<accession>A0A2P2BY21</accession>
<dbReference type="Pfam" id="PF03793">
    <property type="entry name" value="PASTA"/>
    <property type="match status" value="3"/>
</dbReference>
<dbReference type="SUPFAM" id="SSF56112">
    <property type="entry name" value="Protein kinase-like (PK-like)"/>
    <property type="match status" value="1"/>
</dbReference>
<dbReference type="PANTHER" id="PTHR43289:SF6">
    <property type="entry name" value="SERINE_THREONINE-PROTEIN KINASE NEKL-3"/>
    <property type="match status" value="1"/>
</dbReference>
<evidence type="ECO:0000256" key="8">
    <source>
        <dbReference type="SAM" id="Phobius"/>
    </source>
</evidence>
<evidence type="ECO:0000259" key="9">
    <source>
        <dbReference type="PROSITE" id="PS50011"/>
    </source>
</evidence>
<keyword evidence="6" id="KW-0067">ATP-binding</keyword>
<dbReference type="AlphaFoldDB" id="A0A2P2BY21"/>
<dbReference type="Gene3D" id="1.10.510.10">
    <property type="entry name" value="Transferase(Phosphotransferase) domain 1"/>
    <property type="match status" value="1"/>
</dbReference>
<dbReference type="Pfam" id="PF00069">
    <property type="entry name" value="Pkinase"/>
    <property type="match status" value="1"/>
</dbReference>
<keyword evidence="4" id="KW-0547">Nucleotide-binding</keyword>
<evidence type="ECO:0000256" key="6">
    <source>
        <dbReference type="ARBA" id="ARBA00022840"/>
    </source>
</evidence>
<keyword evidence="1" id="KW-0723">Serine/threonine-protein kinase</keyword>
<feature type="compositionally biased region" description="Polar residues" evidence="7">
    <location>
        <begin position="558"/>
        <end position="574"/>
    </location>
</feature>
<dbReference type="PROSITE" id="PS50011">
    <property type="entry name" value="PROTEIN_KINASE_DOM"/>
    <property type="match status" value="1"/>
</dbReference>
<dbReference type="PROSITE" id="PS00107">
    <property type="entry name" value="PROTEIN_KINASE_ATP"/>
    <property type="match status" value="1"/>
</dbReference>
<feature type="region of interest" description="Disordered" evidence="7">
    <location>
        <begin position="546"/>
        <end position="574"/>
    </location>
</feature>
<feature type="domain" description="PASTA" evidence="10">
    <location>
        <begin position="415"/>
        <end position="480"/>
    </location>
</feature>
<feature type="transmembrane region" description="Helical" evidence="8">
    <location>
        <begin position="322"/>
        <end position="344"/>
    </location>
</feature>